<dbReference type="Pfam" id="PF05219">
    <property type="entry name" value="DREV"/>
    <property type="match status" value="1"/>
</dbReference>
<dbReference type="EMBL" id="GL349443">
    <property type="protein sequence ID" value="KNC46598.1"/>
    <property type="molecule type" value="Genomic_DNA"/>
</dbReference>
<dbReference type="InterPro" id="IPR007884">
    <property type="entry name" value="METL9"/>
</dbReference>
<organism evidence="1 2">
    <name type="scientific">Thecamonas trahens ATCC 50062</name>
    <dbReference type="NCBI Taxonomy" id="461836"/>
    <lineage>
        <taxon>Eukaryota</taxon>
        <taxon>Apusozoa</taxon>
        <taxon>Apusomonadida</taxon>
        <taxon>Apusomonadidae</taxon>
        <taxon>Thecamonas</taxon>
    </lineage>
</organism>
<dbReference type="OMA" id="VEIGGKW"/>
<evidence type="ECO:0000313" key="2">
    <source>
        <dbReference type="Proteomes" id="UP000054408"/>
    </source>
</evidence>
<dbReference type="PANTHER" id="PTHR12890">
    <property type="entry name" value="DREV PROTEIN"/>
    <property type="match status" value="1"/>
</dbReference>
<dbReference type="Gene3D" id="3.40.50.150">
    <property type="entry name" value="Vaccinia Virus protein VP39"/>
    <property type="match status" value="1"/>
</dbReference>
<dbReference type="OrthoDB" id="199041at2759"/>
<dbReference type="GO" id="GO:0106370">
    <property type="term" value="F:protein-L-histidine N-pros-methyltransferase activity"/>
    <property type="evidence" value="ECO:0007669"/>
    <property type="project" value="InterPro"/>
</dbReference>
<protein>
    <submittedName>
        <fullName evidence="1">DORA reverse strand protein 1</fullName>
    </submittedName>
</protein>
<accession>A0A0L0D5M2</accession>
<dbReference type="PANTHER" id="PTHR12890:SF0">
    <property type="entry name" value="PROTEIN-L-HISTIDINE N-PROS-METHYLTRANSFERASE"/>
    <property type="match status" value="1"/>
</dbReference>
<dbReference type="InterPro" id="IPR029063">
    <property type="entry name" value="SAM-dependent_MTases_sf"/>
</dbReference>
<evidence type="ECO:0000313" key="1">
    <source>
        <dbReference type="EMBL" id="KNC46598.1"/>
    </source>
</evidence>
<sequence length="371" mass="39094">MRSLLRSVVAESRAAGLSRAELGLDGYYAVSVAVLGGYATEGVAGVAGDVAQGLVETLVVLGVDDATETYVRGCMSSRLGYAVKDIAHSVLTCCMSATNASALLGKCDMWVFSASQMARLLAAAEANAAARPHGSLPALAHRPIRKQALGWDHLATLPRPAFDDDAAGGPSAAAGFHAGTLLDVGAGTGSVTEQLAPFVDTVVATETAIVNVWCLRSRGFAAVTSGVLEEAGLAEALVSAGAAAPRRGEPLHFDVVSCFNVLDRCDTPQTLLDDMVALVEPESGRLILSIVLPYHPSVEVGSRWERPSQFVQAPLGDDAPFEAWVVWFTATFLHPAGLRVLSWSRVPYISPGNTRHAFFVLYNALFVCERI</sequence>
<dbReference type="RefSeq" id="XP_013760373.1">
    <property type="nucleotide sequence ID" value="XM_013904919.1"/>
</dbReference>
<name>A0A0L0D5M2_THETB</name>
<dbReference type="eggNOG" id="KOG3987">
    <property type="taxonomic scope" value="Eukaryota"/>
</dbReference>
<dbReference type="AlphaFoldDB" id="A0A0L0D5M2"/>
<gene>
    <name evidence="1" type="ORF">AMSG_03035</name>
</gene>
<proteinExistence type="predicted"/>
<dbReference type="Proteomes" id="UP000054408">
    <property type="component" value="Unassembled WGS sequence"/>
</dbReference>
<dbReference type="GeneID" id="25562672"/>
<dbReference type="STRING" id="461836.A0A0L0D5M2"/>
<reference evidence="1 2" key="1">
    <citation type="submission" date="2010-05" db="EMBL/GenBank/DDBJ databases">
        <title>The Genome Sequence of Thecamonas trahens ATCC 50062.</title>
        <authorList>
            <consortium name="The Broad Institute Genome Sequencing Platform"/>
            <person name="Russ C."/>
            <person name="Cuomo C."/>
            <person name="Shea T."/>
            <person name="Young S.K."/>
            <person name="Zeng Q."/>
            <person name="Koehrsen M."/>
            <person name="Haas B."/>
            <person name="Borodovsky M."/>
            <person name="Guigo R."/>
            <person name="Alvarado L."/>
            <person name="Berlin A."/>
            <person name="Bochicchio J."/>
            <person name="Borenstein D."/>
            <person name="Chapman S."/>
            <person name="Chen Z."/>
            <person name="Freedman E."/>
            <person name="Gellesch M."/>
            <person name="Goldberg J."/>
            <person name="Griggs A."/>
            <person name="Gujja S."/>
            <person name="Heilman E."/>
            <person name="Heiman D."/>
            <person name="Hepburn T."/>
            <person name="Howarth C."/>
            <person name="Jen D."/>
            <person name="Larson L."/>
            <person name="Mehta T."/>
            <person name="Park D."/>
            <person name="Pearson M."/>
            <person name="Roberts A."/>
            <person name="Saif S."/>
            <person name="Shenoy N."/>
            <person name="Sisk P."/>
            <person name="Stolte C."/>
            <person name="Sykes S."/>
            <person name="Thomson T."/>
            <person name="Walk T."/>
            <person name="White J."/>
            <person name="Yandava C."/>
            <person name="Burger G."/>
            <person name="Gray M.W."/>
            <person name="Holland P.W.H."/>
            <person name="King N."/>
            <person name="Lang F.B.F."/>
            <person name="Roger A.J."/>
            <person name="Ruiz-Trillo I."/>
            <person name="Lander E."/>
            <person name="Nusbaum C."/>
        </authorList>
    </citation>
    <scope>NUCLEOTIDE SEQUENCE [LARGE SCALE GENOMIC DNA]</scope>
    <source>
        <strain evidence="1 2">ATCC 50062</strain>
    </source>
</reference>
<dbReference type="SUPFAM" id="SSF53335">
    <property type="entry name" value="S-adenosyl-L-methionine-dependent methyltransferases"/>
    <property type="match status" value="1"/>
</dbReference>
<keyword evidence="2" id="KW-1185">Reference proteome</keyword>